<dbReference type="InterPro" id="IPR006944">
    <property type="entry name" value="Phage/GTA_portal"/>
</dbReference>
<reference evidence="2 3" key="1">
    <citation type="submission" date="2020-08" db="EMBL/GenBank/DDBJ databases">
        <title>Sequencing the genomes of 1000 actinobacteria strains.</title>
        <authorList>
            <person name="Klenk H.-P."/>
        </authorList>
    </citation>
    <scope>NUCLEOTIDE SEQUENCE [LARGE SCALE GENOMIC DNA]</scope>
    <source>
        <strain evidence="2 3">DSM 22242</strain>
    </source>
</reference>
<dbReference type="NCBIfam" id="TIGR01537">
    <property type="entry name" value="portal_HK97"/>
    <property type="match status" value="1"/>
</dbReference>
<evidence type="ECO:0000313" key="2">
    <source>
        <dbReference type="EMBL" id="MBB3171795.1"/>
    </source>
</evidence>
<dbReference type="GeneID" id="93356935"/>
<evidence type="ECO:0000313" key="3">
    <source>
        <dbReference type="Proteomes" id="UP000530850"/>
    </source>
</evidence>
<protein>
    <submittedName>
        <fullName evidence="2">HK97 family phage portal protein</fullName>
    </submittedName>
</protein>
<comment type="caution">
    <text evidence="2">The sequence shown here is derived from an EMBL/GenBank/DDBJ whole genome shotgun (WGS) entry which is preliminary data.</text>
</comment>
<dbReference type="InterPro" id="IPR006427">
    <property type="entry name" value="Portal_HK97"/>
</dbReference>
<dbReference type="AlphaFoldDB" id="A0A7W5GPY4"/>
<proteinExistence type="predicted"/>
<evidence type="ECO:0000256" key="1">
    <source>
        <dbReference type="SAM" id="MobiDB-lite"/>
    </source>
</evidence>
<dbReference type="Proteomes" id="UP000530850">
    <property type="component" value="Unassembled WGS sequence"/>
</dbReference>
<organism evidence="2 3">
    <name type="scientific">Parvibacter caecicola</name>
    <dbReference type="NCBI Taxonomy" id="747645"/>
    <lineage>
        <taxon>Bacteria</taxon>
        <taxon>Bacillati</taxon>
        <taxon>Actinomycetota</taxon>
        <taxon>Coriobacteriia</taxon>
        <taxon>Coriobacteriales</taxon>
        <taxon>Coriobacteriaceae</taxon>
        <taxon>Parvibacter</taxon>
    </lineage>
</organism>
<dbReference type="Pfam" id="PF04860">
    <property type="entry name" value="Phage_portal"/>
    <property type="match status" value="1"/>
</dbReference>
<dbReference type="EMBL" id="JACHYA010000005">
    <property type="protein sequence ID" value="MBB3171795.1"/>
    <property type="molecule type" value="Genomic_DNA"/>
</dbReference>
<accession>A0A7W5GPY4</accession>
<gene>
    <name evidence="2" type="ORF">FHR31_001621</name>
</gene>
<sequence length="435" mass="47401">MGFFDMLSAEKRAEEAQAEDNELSADDLVSFMPDPSLAVTRDEAMAIPSVSTCVGIIAGTMAALPVRLYRTRADGSVEEVVGDYRCRMLNGETGDTMTGPDMKYAVTEDFLMSDNGGHIYLDMYSRKNRIKTLRYIRSDSCACNIAGADAVVFKEKVYYAGGMTIHPSRMVHVLRASRDGVTGSSVVTQNAAALSVAYHTMLYERTMIGSGGFRPGFLQSTKRLGKKAMNALREAWARFVTSGGSRALVLNDGVVFKEASATSTEMQISELKKGNSLDISGIFHVPEQIIQAGSTEGAAKSARESYTRFCIIPICSQFEAALNEKMLLENEKEDHFFKFDLQELTKGNALERWQIHQIEKASGCRPVDEIRREENLEPLGIGYVNLGLNDVLLDPANGDLIIPNMGKAVNINDLPDSTDTGNEPPEGGDNDGGAA</sequence>
<dbReference type="RefSeq" id="WP_123185632.1">
    <property type="nucleotide sequence ID" value="NZ_JACHYA010000005.1"/>
</dbReference>
<feature type="region of interest" description="Disordered" evidence="1">
    <location>
        <begin position="412"/>
        <end position="435"/>
    </location>
</feature>
<name>A0A7W5GPY4_9ACTN</name>